<dbReference type="InterPro" id="IPR036249">
    <property type="entry name" value="Thioredoxin-like_sf"/>
</dbReference>
<dbReference type="InterPro" id="IPR004045">
    <property type="entry name" value="Glutathione_S-Trfase_N"/>
</dbReference>
<evidence type="ECO:0000313" key="4">
    <source>
        <dbReference type="EMBL" id="MDK3016104.1"/>
    </source>
</evidence>
<evidence type="ECO:0000259" key="2">
    <source>
        <dbReference type="PROSITE" id="PS50404"/>
    </source>
</evidence>
<name>A0ABT7EUT4_9RHOB</name>
<dbReference type="CDD" id="cd03057">
    <property type="entry name" value="GST_N_Beta"/>
    <property type="match status" value="1"/>
</dbReference>
<evidence type="ECO:0000256" key="1">
    <source>
        <dbReference type="SAM" id="MobiDB-lite"/>
    </source>
</evidence>
<dbReference type="Gene3D" id="3.40.30.10">
    <property type="entry name" value="Glutaredoxin"/>
    <property type="match status" value="1"/>
</dbReference>
<reference evidence="4 5" key="1">
    <citation type="submission" date="2023-05" db="EMBL/GenBank/DDBJ databases">
        <title>Pseudodonghicola sp. nov.</title>
        <authorList>
            <person name="Huang J."/>
        </authorList>
    </citation>
    <scope>NUCLEOTIDE SEQUENCE [LARGE SCALE GENOMIC DNA]</scope>
    <source>
        <strain evidence="4 5">IC7</strain>
    </source>
</reference>
<keyword evidence="5" id="KW-1185">Reference proteome</keyword>
<dbReference type="PROSITE" id="PS50404">
    <property type="entry name" value="GST_NTER"/>
    <property type="match status" value="1"/>
</dbReference>
<sequence>MTQRYRLHYAPDNASLAIRLALETLGLAYDTALIDRRNGALNSPAYRALNPGGLIPVLETAHGPIFETAAILLWLADRHGGLGPAPADPARGTFLKWLFFTSNTLHADLRMVFYPAKYIGPDPQDQAALRRGLTARLQQHLTMLDRAVAAPDWPGGATELYLCCLLRWMPLYPDDQDNGWFDLSRYPALAALATRIEATPAAAAASAAEGLGPTPFTAPRPATPPEGSPT</sequence>
<dbReference type="Proteomes" id="UP001243757">
    <property type="component" value="Unassembled WGS sequence"/>
</dbReference>
<dbReference type="InterPro" id="IPR010987">
    <property type="entry name" value="Glutathione-S-Trfase_C-like"/>
</dbReference>
<dbReference type="SUPFAM" id="SSF52833">
    <property type="entry name" value="Thioredoxin-like"/>
    <property type="match status" value="1"/>
</dbReference>
<accession>A0ABT7EUT4</accession>
<dbReference type="PROSITE" id="PS50405">
    <property type="entry name" value="GST_CTER"/>
    <property type="match status" value="1"/>
</dbReference>
<dbReference type="SUPFAM" id="SSF47616">
    <property type="entry name" value="GST C-terminal domain-like"/>
    <property type="match status" value="1"/>
</dbReference>
<feature type="compositionally biased region" description="Low complexity" evidence="1">
    <location>
        <begin position="203"/>
        <end position="215"/>
    </location>
</feature>
<feature type="domain" description="GST C-terminal" evidence="3">
    <location>
        <begin position="87"/>
        <end position="225"/>
    </location>
</feature>
<protein>
    <submittedName>
        <fullName evidence="4">Glutathione S-transferase family protein</fullName>
    </submittedName>
</protein>
<dbReference type="PANTHER" id="PTHR44051">
    <property type="entry name" value="GLUTATHIONE S-TRANSFERASE-RELATED"/>
    <property type="match status" value="1"/>
</dbReference>
<evidence type="ECO:0000259" key="3">
    <source>
        <dbReference type="PROSITE" id="PS50405"/>
    </source>
</evidence>
<gene>
    <name evidence="4" type="ORF">QO033_00365</name>
</gene>
<feature type="region of interest" description="Disordered" evidence="1">
    <location>
        <begin position="203"/>
        <end position="230"/>
    </location>
</feature>
<dbReference type="RefSeq" id="WP_284478928.1">
    <property type="nucleotide sequence ID" value="NZ_JASNJD010000001.1"/>
</dbReference>
<dbReference type="Gene3D" id="1.20.1050.10">
    <property type="match status" value="1"/>
</dbReference>
<feature type="domain" description="GST N-terminal" evidence="2">
    <location>
        <begin position="2"/>
        <end position="83"/>
    </location>
</feature>
<evidence type="ECO:0000313" key="5">
    <source>
        <dbReference type="Proteomes" id="UP001243757"/>
    </source>
</evidence>
<comment type="caution">
    <text evidence="4">The sequence shown here is derived from an EMBL/GenBank/DDBJ whole genome shotgun (WGS) entry which is preliminary data.</text>
</comment>
<proteinExistence type="predicted"/>
<dbReference type="EMBL" id="JASNJD010000001">
    <property type="protein sequence ID" value="MDK3016104.1"/>
    <property type="molecule type" value="Genomic_DNA"/>
</dbReference>
<organism evidence="4 5">
    <name type="scientific">Pseudodonghicola flavimaris</name>
    <dbReference type="NCBI Taxonomy" id="3050036"/>
    <lineage>
        <taxon>Bacteria</taxon>
        <taxon>Pseudomonadati</taxon>
        <taxon>Pseudomonadota</taxon>
        <taxon>Alphaproteobacteria</taxon>
        <taxon>Rhodobacterales</taxon>
        <taxon>Paracoccaceae</taxon>
        <taxon>Pseudodonghicola</taxon>
    </lineage>
</organism>
<dbReference type="Pfam" id="PF13409">
    <property type="entry name" value="GST_N_2"/>
    <property type="match status" value="1"/>
</dbReference>
<feature type="compositionally biased region" description="Pro residues" evidence="1">
    <location>
        <begin position="216"/>
        <end position="230"/>
    </location>
</feature>
<dbReference type="InterPro" id="IPR036282">
    <property type="entry name" value="Glutathione-S-Trfase_C_sf"/>
</dbReference>
<dbReference type="PANTHER" id="PTHR44051:SF8">
    <property type="entry name" value="GLUTATHIONE S-TRANSFERASE GSTA"/>
    <property type="match status" value="1"/>
</dbReference>